<dbReference type="WBParaSite" id="Pan_g13284.t1">
    <property type="protein sequence ID" value="Pan_g13284.t1"/>
    <property type="gene ID" value="Pan_g13284"/>
</dbReference>
<dbReference type="Pfam" id="PF23062">
    <property type="entry name" value="CUB_M02D8_5_3rd"/>
    <property type="match status" value="1"/>
</dbReference>
<evidence type="ECO:0000259" key="3">
    <source>
        <dbReference type="Pfam" id="PF23061"/>
    </source>
</evidence>
<protein>
    <submittedName>
        <fullName evidence="6">CUB_2 domain-containing protein</fullName>
    </submittedName>
</protein>
<feature type="domain" description="M02D8-5-like second CUB" evidence="3">
    <location>
        <begin position="149"/>
        <end position="256"/>
    </location>
</feature>
<proteinExistence type="predicted"/>
<keyword evidence="5" id="KW-1185">Reference proteome</keyword>
<keyword evidence="2" id="KW-0732">Signal</keyword>
<organism evidence="5 6">
    <name type="scientific">Panagrellus redivivus</name>
    <name type="common">Microworm</name>
    <dbReference type="NCBI Taxonomy" id="6233"/>
    <lineage>
        <taxon>Eukaryota</taxon>
        <taxon>Metazoa</taxon>
        <taxon>Ecdysozoa</taxon>
        <taxon>Nematoda</taxon>
        <taxon>Chromadorea</taxon>
        <taxon>Rhabditida</taxon>
        <taxon>Tylenchina</taxon>
        <taxon>Panagrolaimomorpha</taxon>
        <taxon>Panagrolaimoidea</taxon>
        <taxon>Panagrolaimidae</taxon>
        <taxon>Panagrellus</taxon>
    </lineage>
</organism>
<dbReference type="InterPro" id="IPR059047">
    <property type="entry name" value="CUB_M02D8_5_3rd"/>
</dbReference>
<reference evidence="5" key="1">
    <citation type="journal article" date="2013" name="Genetics">
        <title>The draft genome and transcriptome of Panagrellus redivivus are shaped by the harsh demands of a free-living lifestyle.</title>
        <authorList>
            <person name="Srinivasan J."/>
            <person name="Dillman A.R."/>
            <person name="Macchietto M.G."/>
            <person name="Heikkinen L."/>
            <person name="Lakso M."/>
            <person name="Fracchia K.M."/>
            <person name="Antoshechkin I."/>
            <person name="Mortazavi A."/>
            <person name="Wong G."/>
            <person name="Sternberg P.W."/>
        </authorList>
    </citation>
    <scope>NUCLEOTIDE SEQUENCE [LARGE SCALE GENOMIC DNA]</scope>
    <source>
        <strain evidence="5">MT8872</strain>
    </source>
</reference>
<evidence type="ECO:0000259" key="4">
    <source>
        <dbReference type="Pfam" id="PF23062"/>
    </source>
</evidence>
<feature type="chain" id="PRO_5028940892" evidence="2">
    <location>
        <begin position="17"/>
        <end position="849"/>
    </location>
</feature>
<sequence length="849" mass="94163">MMLFLLLPVFATAVLGIDIITLEPGKIANLTQGDYIIQSPNFPNQYGFYDKKGQIILAQPAEVGAGYYLFFKEFMLSDHEYMTISHDFTSETLKGSVFPNRGSAAYIYTKSGIVFTVQSDGVEDGLAHTGFQINVQYHGADEVVGTTYENTTDLDTMDHAYFFVSPAYPVTDGSNPGRTQTFISKNNIRVLLYDFNFHGKVTLSGTTANGTEVIPYTGFETIISTAANYFVNEVTIDVVCSLLTGCGRYFIIVEPYTPTPTTFTAENITLLSNMLRNFQSYDGTLLQAYPNNLNYYLNITAPEFVNQKIMLYIELESEASSDVMALSGLTVNPAADDWRLTGSWHTIIFPETNHLQLTFTSDGVGQAAGFRGSLFMQSCNCPDSMVLKDAYQITNPGLVGRSYCPGLNCEWNYKFAVNKILELNMESLLFRNLDYLRILDHQNKTIVVVSNSNKPESSFYVDSGIVYFHFITSTELEVPPVDVLQFTINANIIDIKDLADNNIYNSVLDEVTFMQDKNFRKGASVGYLNTFTIQPPFTVYDLSTLPNGLLSAYNNGSSYSAISPDVRYGIATYTSDVSSMAVQYYNPEFTEGNIIKLLSGPSNMFSRTECLLPPVVNIAFGASFKLNLEAKNTDCKVFLYHNITDIEQSALMFTLIDLHNNSDVEIFMGTGSFKLDNVPVYVYGDVVTIQYSGSPGSITVNSVIPSTTIKVGDNCTPTYITTPSFKNDLTTSIYTYEFSAITASDSWTYHFTPLTDLEQILTVTVWTGPQSKVIRYSDIKAGSVQKFVGTRLTFKVEYAGNPVGLYFSIAACKDAVDDHTGAAINVGYPVSVMFITILVTIYNNYKSLM</sequence>
<dbReference type="AlphaFoldDB" id="A0A7E4UWJ9"/>
<dbReference type="Proteomes" id="UP000492821">
    <property type="component" value="Unassembled WGS sequence"/>
</dbReference>
<dbReference type="Pfam" id="PF23061">
    <property type="entry name" value="CUB_M02D8_5_2nd"/>
    <property type="match status" value="1"/>
</dbReference>
<keyword evidence="1" id="KW-0472">Membrane</keyword>
<evidence type="ECO:0000313" key="6">
    <source>
        <dbReference type="WBParaSite" id="Pan_g13284.t1"/>
    </source>
</evidence>
<evidence type="ECO:0000256" key="2">
    <source>
        <dbReference type="SAM" id="SignalP"/>
    </source>
</evidence>
<accession>A0A7E4UWJ9</accession>
<evidence type="ECO:0000256" key="1">
    <source>
        <dbReference type="SAM" id="Phobius"/>
    </source>
</evidence>
<name>A0A7E4UWJ9_PANRE</name>
<dbReference type="InterPro" id="IPR059046">
    <property type="entry name" value="CUB_M02D8_5_2nd"/>
</dbReference>
<feature type="transmembrane region" description="Helical" evidence="1">
    <location>
        <begin position="826"/>
        <end position="845"/>
    </location>
</feature>
<keyword evidence="1" id="KW-1133">Transmembrane helix</keyword>
<feature type="signal peptide" evidence="2">
    <location>
        <begin position="1"/>
        <end position="16"/>
    </location>
</feature>
<dbReference type="InterPro" id="IPR035914">
    <property type="entry name" value="Sperma_CUB_dom_sf"/>
</dbReference>
<keyword evidence="1" id="KW-0812">Transmembrane</keyword>
<dbReference type="SUPFAM" id="SSF49854">
    <property type="entry name" value="Spermadhesin, CUB domain"/>
    <property type="match status" value="2"/>
</dbReference>
<feature type="domain" description="M02D8-5-like third CUB" evidence="4">
    <location>
        <begin position="287"/>
        <end position="375"/>
    </location>
</feature>
<evidence type="ECO:0000313" key="5">
    <source>
        <dbReference type="Proteomes" id="UP000492821"/>
    </source>
</evidence>
<reference evidence="6" key="2">
    <citation type="submission" date="2020-10" db="UniProtKB">
        <authorList>
            <consortium name="WormBaseParasite"/>
        </authorList>
    </citation>
    <scope>IDENTIFICATION</scope>
</reference>